<comment type="subcellular location">
    <subcellularLocation>
        <location evidence="1">Membrane</location>
        <topology evidence="1">Single-pass membrane protein</topology>
    </subcellularLocation>
</comment>
<reference evidence="9 10" key="1">
    <citation type="submission" date="2020-04" db="EMBL/GenBank/DDBJ databases">
        <title>WGS-Seq of Vibrio isolated by the O'Toole Lab.</title>
        <authorList>
            <person name="Mckone K.P."/>
            <person name="Whitaker R."/>
            <person name="Sevigney J.L."/>
            <person name="Herring J.B."/>
            <person name="O'Toole G."/>
        </authorList>
    </citation>
    <scope>NUCLEOTIDE SEQUENCE [LARGE SCALE GENOMIC DNA]</scope>
    <source>
        <strain evidence="9 10">BS_02</strain>
    </source>
</reference>
<evidence type="ECO:0000313" key="10">
    <source>
        <dbReference type="Proteomes" id="UP000590068"/>
    </source>
</evidence>
<evidence type="ECO:0000256" key="1">
    <source>
        <dbReference type="ARBA" id="ARBA00004167"/>
    </source>
</evidence>
<evidence type="ECO:0000256" key="8">
    <source>
        <dbReference type="ARBA" id="ARBA00023136"/>
    </source>
</evidence>
<evidence type="ECO:0000256" key="4">
    <source>
        <dbReference type="ARBA" id="ARBA00022692"/>
    </source>
</evidence>
<organism evidence="9 10">
    <name type="scientific">Vibrio breoganii</name>
    <dbReference type="NCBI Taxonomy" id="553239"/>
    <lineage>
        <taxon>Bacteria</taxon>
        <taxon>Pseudomonadati</taxon>
        <taxon>Pseudomonadota</taxon>
        <taxon>Gammaproteobacteria</taxon>
        <taxon>Vibrionales</taxon>
        <taxon>Vibrionaceae</taxon>
        <taxon>Vibrio</taxon>
    </lineage>
</organism>
<proteinExistence type="predicted"/>
<name>A0ABX1UDY8_9VIBR</name>
<keyword evidence="3" id="KW-1003">Cell membrane</keyword>
<dbReference type="Proteomes" id="UP000590068">
    <property type="component" value="Unassembled WGS sequence"/>
</dbReference>
<dbReference type="InterPro" id="IPR018448">
    <property type="entry name" value="TatB"/>
</dbReference>
<dbReference type="PANTHER" id="PTHR33162">
    <property type="entry name" value="SEC-INDEPENDENT PROTEIN TRANSLOCASE PROTEIN TATA, CHLOROPLASTIC"/>
    <property type="match status" value="1"/>
</dbReference>
<keyword evidence="2" id="KW-0813">Transport</keyword>
<dbReference type="PRINTS" id="PR01506">
    <property type="entry name" value="TATBPROTEIN"/>
</dbReference>
<keyword evidence="10" id="KW-1185">Reference proteome</keyword>
<keyword evidence="8" id="KW-0472">Membrane</keyword>
<dbReference type="Gene3D" id="1.20.5.3310">
    <property type="match status" value="1"/>
</dbReference>
<evidence type="ECO:0000256" key="2">
    <source>
        <dbReference type="ARBA" id="ARBA00022448"/>
    </source>
</evidence>
<comment type="caution">
    <text evidence="9">The sequence shown here is derived from an EMBL/GenBank/DDBJ whole genome shotgun (WGS) entry which is preliminary data.</text>
</comment>
<gene>
    <name evidence="9" type="primary">tatB</name>
    <name evidence="9" type="ORF">HJ568_17040</name>
</gene>
<dbReference type="EMBL" id="JABCJR010000044">
    <property type="protein sequence ID" value="NMR71646.1"/>
    <property type="molecule type" value="Genomic_DNA"/>
</dbReference>
<dbReference type="InterPro" id="IPR003369">
    <property type="entry name" value="TatA/B/E"/>
</dbReference>
<sequence>MFDIGFWEMLFCAVLGLVVLGPEKLPSAIRSAAKFIKSAKNIAAQMTDELSKELDTKAVEKQLIKVKQQATKDLMD</sequence>
<evidence type="ECO:0000313" key="9">
    <source>
        <dbReference type="EMBL" id="NMR71646.1"/>
    </source>
</evidence>
<evidence type="ECO:0000256" key="6">
    <source>
        <dbReference type="ARBA" id="ARBA00022989"/>
    </source>
</evidence>
<evidence type="ECO:0000256" key="5">
    <source>
        <dbReference type="ARBA" id="ARBA00022927"/>
    </source>
</evidence>
<evidence type="ECO:0000256" key="3">
    <source>
        <dbReference type="ARBA" id="ARBA00022475"/>
    </source>
</evidence>
<evidence type="ECO:0000256" key="7">
    <source>
        <dbReference type="ARBA" id="ARBA00023010"/>
    </source>
</evidence>
<dbReference type="Pfam" id="PF02416">
    <property type="entry name" value="TatA_B_E"/>
    <property type="match status" value="1"/>
</dbReference>
<keyword evidence="4" id="KW-0812">Transmembrane</keyword>
<dbReference type="NCBIfam" id="TIGR01410">
    <property type="entry name" value="tatB"/>
    <property type="match status" value="1"/>
</dbReference>
<keyword evidence="5" id="KW-0653">Protein transport</keyword>
<keyword evidence="7" id="KW-0811">Translocation</keyword>
<accession>A0ABX1UDY8</accession>
<keyword evidence="6" id="KW-1133">Transmembrane helix</keyword>
<dbReference type="PANTHER" id="PTHR33162:SF1">
    <property type="entry name" value="SEC-INDEPENDENT PROTEIN TRANSLOCASE PROTEIN TATA, CHLOROPLASTIC"/>
    <property type="match status" value="1"/>
</dbReference>
<protein>
    <submittedName>
        <fullName evidence="9">Twin-arginine translocase subunit TatB</fullName>
    </submittedName>
</protein>
<dbReference type="RefSeq" id="WP_102443344.1">
    <property type="nucleotide sequence ID" value="NZ_JABBXC010000047.1"/>
</dbReference>